<evidence type="ECO:0000256" key="4">
    <source>
        <dbReference type="ARBA" id="ARBA00010447"/>
    </source>
</evidence>
<dbReference type="InterPro" id="IPR000192">
    <property type="entry name" value="Aminotrans_V_dom"/>
</dbReference>
<dbReference type="Gene3D" id="3.90.1150.10">
    <property type="entry name" value="Aspartate Aminotransferase, domain 1"/>
    <property type="match status" value="1"/>
</dbReference>
<keyword evidence="8 11" id="KW-0663">Pyridoxal phosphate</keyword>
<comment type="function">
    <text evidence="2 11">Catalyzes the removal of elemental sulfur and selenium atoms from L-cysteine, L-cystine, L-selenocysteine, and L-selenocystine to produce L-alanine.</text>
</comment>
<dbReference type="CDD" id="cd06453">
    <property type="entry name" value="SufS_like"/>
    <property type="match status" value="1"/>
</dbReference>
<evidence type="ECO:0000256" key="5">
    <source>
        <dbReference type="ARBA" id="ARBA00012239"/>
    </source>
</evidence>
<evidence type="ECO:0000256" key="7">
    <source>
        <dbReference type="ARBA" id="ARBA00022679"/>
    </source>
</evidence>
<dbReference type="InterPro" id="IPR015422">
    <property type="entry name" value="PyrdxlP-dep_Trfase_small"/>
</dbReference>
<dbReference type="EC" id="2.8.1.7" evidence="5 11"/>
<evidence type="ECO:0000256" key="10">
    <source>
        <dbReference type="RuleBase" id="RU004504"/>
    </source>
</evidence>
<feature type="domain" description="Aminotransferase class V" evidence="12">
    <location>
        <begin position="24"/>
        <end position="394"/>
    </location>
</feature>
<dbReference type="Gene3D" id="3.40.640.10">
    <property type="entry name" value="Type I PLP-dependent aspartate aminotransferase-like (Major domain)"/>
    <property type="match status" value="1"/>
</dbReference>
<dbReference type="InterPro" id="IPR010970">
    <property type="entry name" value="Cys_dSase_SufS"/>
</dbReference>
<dbReference type="RefSeq" id="WP_109810888.1">
    <property type="nucleotide sequence ID" value="NZ_QGKU01000026.1"/>
</dbReference>
<evidence type="ECO:0000256" key="11">
    <source>
        <dbReference type="RuleBase" id="RU004506"/>
    </source>
</evidence>
<dbReference type="PROSITE" id="PS00595">
    <property type="entry name" value="AA_TRANSFER_CLASS_5"/>
    <property type="match status" value="1"/>
</dbReference>
<evidence type="ECO:0000256" key="1">
    <source>
        <dbReference type="ARBA" id="ARBA00001933"/>
    </source>
</evidence>
<dbReference type="GO" id="GO:0031071">
    <property type="term" value="F:cysteine desulfurase activity"/>
    <property type="evidence" value="ECO:0007669"/>
    <property type="project" value="UniProtKB-UniRule"/>
</dbReference>
<dbReference type="PIRSF" id="PIRSF005572">
    <property type="entry name" value="NifS"/>
    <property type="match status" value="1"/>
</dbReference>
<dbReference type="InterPro" id="IPR015424">
    <property type="entry name" value="PyrdxlP-dep_Trfase"/>
</dbReference>
<dbReference type="PANTHER" id="PTHR43586">
    <property type="entry name" value="CYSTEINE DESULFURASE"/>
    <property type="match status" value="1"/>
</dbReference>
<dbReference type="OrthoDB" id="9804366at2"/>
<comment type="caution">
    <text evidence="13">The sequence shown here is derived from an EMBL/GenBank/DDBJ whole genome shotgun (WGS) entry which is preliminary data.</text>
</comment>
<dbReference type="InterPro" id="IPR016454">
    <property type="entry name" value="Cysteine_dSase"/>
</dbReference>
<evidence type="ECO:0000313" key="13">
    <source>
        <dbReference type="EMBL" id="PWR03487.1"/>
    </source>
</evidence>
<dbReference type="GO" id="GO:0030170">
    <property type="term" value="F:pyridoxal phosphate binding"/>
    <property type="evidence" value="ECO:0007669"/>
    <property type="project" value="UniProtKB-UniRule"/>
</dbReference>
<dbReference type="InterPro" id="IPR020578">
    <property type="entry name" value="Aminotrans_V_PyrdxlP_BS"/>
</dbReference>
<dbReference type="PANTHER" id="PTHR43586:SF8">
    <property type="entry name" value="CYSTEINE DESULFURASE 1, CHLOROPLASTIC"/>
    <property type="match status" value="1"/>
</dbReference>
<dbReference type="SUPFAM" id="SSF53383">
    <property type="entry name" value="PLP-dependent transferases"/>
    <property type="match status" value="1"/>
</dbReference>
<gene>
    <name evidence="13" type="ORF">DKT77_06415</name>
</gene>
<dbReference type="InterPro" id="IPR015421">
    <property type="entry name" value="PyrdxlP-dep_Trfase_major"/>
</dbReference>
<accession>A0A2V2LK39</accession>
<dbReference type="Pfam" id="PF00266">
    <property type="entry name" value="Aminotran_5"/>
    <property type="match status" value="1"/>
</dbReference>
<evidence type="ECO:0000256" key="2">
    <source>
        <dbReference type="ARBA" id="ARBA00002824"/>
    </source>
</evidence>
<evidence type="ECO:0000256" key="9">
    <source>
        <dbReference type="ARBA" id="ARBA00050776"/>
    </source>
</evidence>
<protein>
    <recommendedName>
        <fullName evidence="6 11">Cysteine desulfurase</fullName>
        <ecNumber evidence="5 11">2.8.1.7</ecNumber>
    </recommendedName>
</protein>
<evidence type="ECO:0000256" key="8">
    <source>
        <dbReference type="ARBA" id="ARBA00022898"/>
    </source>
</evidence>
<dbReference type="EMBL" id="QGKU01000026">
    <property type="protein sequence ID" value="PWR03487.1"/>
    <property type="molecule type" value="Genomic_DNA"/>
</dbReference>
<comment type="cofactor">
    <cofactor evidence="1 10">
        <name>pyridoxal 5'-phosphate</name>
        <dbReference type="ChEBI" id="CHEBI:597326"/>
    </cofactor>
</comment>
<dbReference type="NCBIfam" id="TIGR01979">
    <property type="entry name" value="sufS"/>
    <property type="match status" value="1"/>
</dbReference>
<evidence type="ECO:0000259" key="12">
    <source>
        <dbReference type="Pfam" id="PF00266"/>
    </source>
</evidence>
<evidence type="ECO:0000313" key="14">
    <source>
        <dbReference type="Proteomes" id="UP000245680"/>
    </source>
</evidence>
<evidence type="ECO:0000256" key="3">
    <source>
        <dbReference type="ARBA" id="ARBA00003120"/>
    </source>
</evidence>
<name>A0A2V2LK39_9RHOB</name>
<keyword evidence="14" id="KW-1185">Reference proteome</keyword>
<comment type="function">
    <text evidence="3">Catalyzes the removal of elemental sulfur atoms from cysteine to produce alanine. Seems to participate in the biosynthesis of the nitrogenase metalloclusters by providing the inorganic sulfur required for the Fe-S core formation.</text>
</comment>
<sequence>MFDVQAVRRDFPILAREVNGKPLVYLDNGASAQKPQVVIDTVTRAYAEEYSNVHRGLHFLSNLSTERYEAVRGTIARFLNAGDEKSIVMNSGTTEGINMVAYGWAMPRMEAGDEIVLSIMEHHANIVPWHFLRERMGVVLKWVDVDANGDLDPQKVIDAIGARTKLVACTHLSNVLGTVVDIKTIVEGAHAKGVPVLVDGSQAAVHMPVDLQALGCDFYAITGHKLYGPSGSGAIYLRPERMAEMRPFMGGGDMIREVGRDVVTYNDPPMKFEAGTPGIVQMIGLGAALEYMMALGMDNIAAHEASLRDYARTRLDGLNWLNVQGQSADKAAIFSFTLEGAAHAHDISTVLDKKGVAVRAGHHCAQPLMEHMGVAATCRASFGLYNTTAEVDTLVDALELCHEFFA</sequence>
<evidence type="ECO:0000256" key="6">
    <source>
        <dbReference type="ARBA" id="ARBA00013558"/>
    </source>
</evidence>
<reference evidence="13 14" key="1">
    <citation type="submission" date="2018-05" db="EMBL/GenBank/DDBJ databases">
        <title>Rhodobacteraceae gen. nov., sp. nov. isolated from sea water.</title>
        <authorList>
            <person name="Ren Y."/>
        </authorList>
    </citation>
    <scope>NUCLEOTIDE SEQUENCE [LARGE SCALE GENOMIC DNA]</scope>
    <source>
        <strain evidence="13 14">TG-679</strain>
    </source>
</reference>
<dbReference type="AlphaFoldDB" id="A0A2V2LK39"/>
<dbReference type="GO" id="GO:0006534">
    <property type="term" value="P:cysteine metabolic process"/>
    <property type="evidence" value="ECO:0007669"/>
    <property type="project" value="UniProtKB-UniRule"/>
</dbReference>
<dbReference type="Proteomes" id="UP000245680">
    <property type="component" value="Unassembled WGS sequence"/>
</dbReference>
<comment type="catalytic activity">
    <reaction evidence="9 11">
        <text>(sulfur carrier)-H + L-cysteine = (sulfur carrier)-SH + L-alanine</text>
        <dbReference type="Rhea" id="RHEA:43892"/>
        <dbReference type="Rhea" id="RHEA-COMP:14737"/>
        <dbReference type="Rhea" id="RHEA-COMP:14739"/>
        <dbReference type="ChEBI" id="CHEBI:29917"/>
        <dbReference type="ChEBI" id="CHEBI:35235"/>
        <dbReference type="ChEBI" id="CHEBI:57972"/>
        <dbReference type="ChEBI" id="CHEBI:64428"/>
        <dbReference type="EC" id="2.8.1.7"/>
    </reaction>
</comment>
<comment type="similarity">
    <text evidence="4 11">Belongs to the class-V pyridoxal-phosphate-dependent aminotransferase family. Csd subfamily.</text>
</comment>
<proteinExistence type="inferred from homology"/>
<keyword evidence="7 11" id="KW-0808">Transferase</keyword>
<organism evidence="13 14">
    <name type="scientific">Meridianimarinicoccus roseus</name>
    <dbReference type="NCBI Taxonomy" id="2072018"/>
    <lineage>
        <taxon>Bacteria</taxon>
        <taxon>Pseudomonadati</taxon>
        <taxon>Pseudomonadota</taxon>
        <taxon>Alphaproteobacteria</taxon>
        <taxon>Rhodobacterales</taxon>
        <taxon>Paracoccaceae</taxon>
        <taxon>Meridianimarinicoccus</taxon>
    </lineage>
</organism>